<protein>
    <submittedName>
        <fullName evidence="1">DUF1853 family protein</fullName>
    </submittedName>
</protein>
<accession>A0ABT0HAJ0</accession>
<gene>
    <name evidence="1" type="ORF">MUY34_12265</name>
</gene>
<evidence type="ECO:0000313" key="2">
    <source>
        <dbReference type="Proteomes" id="UP001203687"/>
    </source>
</evidence>
<sequence length="270" mass="32263">MEIDSKHIQQLYLAYCNTHLLWEKETIYGLKQLQLPNKTSLFFLRKLERRLRLGQLAEQFAFNYMESCEALEILAENIQIQKEKHTKGELDALLLIDDQPIHLEIIYKFYVYDASLGTSEIDKWIGPNRKDSLNEKLSKLTKKQLPLLYSSDCKSTLKHLGLDNYSFKQRVLFKAQLFVPYQQEIQFEMLNQDCVCGFYIHNKQLEHFKVCEFYIPNKLDWFLEPQTDVDWLNYANFIVDAHKFIEQKQSPLFWIKTENDTLVKGFLVWW</sequence>
<organism evidence="1 2">
    <name type="scientific">Psychroserpens algicola</name>
    <dbReference type="NCBI Taxonomy" id="1719034"/>
    <lineage>
        <taxon>Bacteria</taxon>
        <taxon>Pseudomonadati</taxon>
        <taxon>Bacteroidota</taxon>
        <taxon>Flavobacteriia</taxon>
        <taxon>Flavobacteriales</taxon>
        <taxon>Flavobacteriaceae</taxon>
        <taxon>Psychroserpens</taxon>
    </lineage>
</organism>
<proteinExistence type="predicted"/>
<comment type="caution">
    <text evidence="1">The sequence shown here is derived from an EMBL/GenBank/DDBJ whole genome shotgun (WGS) entry which is preliminary data.</text>
</comment>
<reference evidence="1" key="1">
    <citation type="submission" date="2022-04" db="EMBL/GenBank/DDBJ databases">
        <authorList>
            <person name="Ren T."/>
        </authorList>
    </citation>
    <scope>NUCLEOTIDE SEQUENCE</scope>
    <source>
        <strain evidence="1">F63249</strain>
    </source>
</reference>
<dbReference type="InterPro" id="IPR015003">
    <property type="entry name" value="DUF1853"/>
</dbReference>
<dbReference type="Pfam" id="PF08907">
    <property type="entry name" value="DUF1853"/>
    <property type="match status" value="1"/>
</dbReference>
<dbReference type="EMBL" id="JALPQF010000012">
    <property type="protein sequence ID" value="MCK8481399.1"/>
    <property type="molecule type" value="Genomic_DNA"/>
</dbReference>
<evidence type="ECO:0000313" key="1">
    <source>
        <dbReference type="EMBL" id="MCK8481399.1"/>
    </source>
</evidence>
<dbReference type="Proteomes" id="UP001203687">
    <property type="component" value="Unassembled WGS sequence"/>
</dbReference>
<dbReference type="RefSeq" id="WP_248413312.1">
    <property type="nucleotide sequence ID" value="NZ_JALPQF010000012.1"/>
</dbReference>
<keyword evidence="2" id="KW-1185">Reference proteome</keyword>
<name>A0ABT0HAJ0_9FLAO</name>